<gene>
    <name evidence="3" type="ORF">NSCI0253_LOCUS5485</name>
</gene>
<evidence type="ECO:0000256" key="2">
    <source>
        <dbReference type="SAM" id="MobiDB-lite"/>
    </source>
</evidence>
<evidence type="ECO:0000313" key="3">
    <source>
        <dbReference type="EMBL" id="CAD8831138.1"/>
    </source>
</evidence>
<evidence type="ECO:0000256" key="1">
    <source>
        <dbReference type="SAM" id="Coils"/>
    </source>
</evidence>
<sequence>MQTLFVILVSKAFAQTEPMFNPEFYGSFLQNSQTIANGRRPEEQTLLQGQGLEVAQIEKSLQAQNKQLGEMEKVVEKIVDIAQHLTDRVDEVEFKLMQVGPAQMKLHDDNQRINATLQATLQTQFVQKSEITELEGQISEAKVLNQDAQQIATAQTAQIEAKLKSATEVSERARVTAAATQEQVAKELEAAQGEMSRLEQDMQDVKAASLSAEKQIAQVSATAQKQAAYVEQETRTALKALLASGAAETPMNSMQLRGQSQGQQYFQMNPQRRQVSRETAQFDSRLGAGR</sequence>
<dbReference type="AlphaFoldDB" id="A0A7S0ZT88"/>
<dbReference type="EMBL" id="HBFQ01007820">
    <property type="protein sequence ID" value="CAD8831138.1"/>
    <property type="molecule type" value="Transcribed_RNA"/>
</dbReference>
<feature type="region of interest" description="Disordered" evidence="2">
    <location>
        <begin position="249"/>
        <end position="290"/>
    </location>
</feature>
<feature type="compositionally biased region" description="Polar residues" evidence="2">
    <location>
        <begin position="250"/>
        <end position="282"/>
    </location>
</feature>
<feature type="coiled-coil region" evidence="1">
    <location>
        <begin position="181"/>
        <end position="215"/>
    </location>
</feature>
<keyword evidence="1" id="KW-0175">Coiled coil</keyword>
<organism evidence="3">
    <name type="scientific">Noctiluca scintillans</name>
    <name type="common">Sea sparkle</name>
    <name type="synonym">Red tide dinoflagellate</name>
    <dbReference type="NCBI Taxonomy" id="2966"/>
    <lineage>
        <taxon>Eukaryota</taxon>
        <taxon>Sar</taxon>
        <taxon>Alveolata</taxon>
        <taxon>Dinophyceae</taxon>
        <taxon>Noctilucales</taxon>
        <taxon>Noctilucaceae</taxon>
        <taxon>Noctiluca</taxon>
    </lineage>
</organism>
<name>A0A7S0ZT88_NOCSC</name>
<accession>A0A7S0ZT88</accession>
<reference evidence="3" key="1">
    <citation type="submission" date="2021-01" db="EMBL/GenBank/DDBJ databases">
        <authorList>
            <person name="Corre E."/>
            <person name="Pelletier E."/>
            <person name="Niang G."/>
            <person name="Scheremetjew M."/>
            <person name="Finn R."/>
            <person name="Kale V."/>
            <person name="Holt S."/>
            <person name="Cochrane G."/>
            <person name="Meng A."/>
            <person name="Brown T."/>
            <person name="Cohen L."/>
        </authorList>
    </citation>
    <scope>NUCLEOTIDE SEQUENCE</scope>
</reference>
<proteinExistence type="predicted"/>
<protein>
    <submittedName>
        <fullName evidence="3">Uncharacterized protein</fullName>
    </submittedName>
</protein>